<accession>A0A9X1ACR8</accession>
<organism evidence="1 2">
    <name type="scientific">Aminobacter anthyllidis</name>
    <dbReference type="NCBI Taxonomy" id="1035067"/>
    <lineage>
        <taxon>Bacteria</taxon>
        <taxon>Pseudomonadati</taxon>
        <taxon>Pseudomonadota</taxon>
        <taxon>Alphaproteobacteria</taxon>
        <taxon>Hyphomicrobiales</taxon>
        <taxon>Phyllobacteriaceae</taxon>
        <taxon>Aminobacter</taxon>
    </lineage>
</organism>
<reference evidence="1" key="2">
    <citation type="submission" date="2021-03" db="EMBL/GenBank/DDBJ databases">
        <authorList>
            <person name="Artuso I."/>
            <person name="Turrini P."/>
            <person name="Pirolo M."/>
            <person name="Lugli G.A."/>
            <person name="Ventura M."/>
            <person name="Visca P."/>
        </authorList>
    </citation>
    <scope>NUCLEOTIDE SEQUENCE</scope>
    <source>
        <strain evidence="1">LMG 26462</strain>
    </source>
</reference>
<evidence type="ECO:0000313" key="2">
    <source>
        <dbReference type="Proteomes" id="UP001138921"/>
    </source>
</evidence>
<evidence type="ECO:0000313" key="1">
    <source>
        <dbReference type="EMBL" id="MBT1157525.1"/>
    </source>
</evidence>
<dbReference type="EMBL" id="JAFLWW010000005">
    <property type="protein sequence ID" value="MBT1157525.1"/>
    <property type="molecule type" value="Genomic_DNA"/>
</dbReference>
<name>A0A9X1ACR8_9HYPH</name>
<sequence length="359" mass="40045">MSSAQSSIARYQLAGLLPGTGAARQAAHCHKMQLHRDVEMHTPVQSSPRRPTDPMSAEELTAHPLFPRIDRRLALHLIAIHEQTPRLARLKASHRKWLMTQSLYALTLERTEDDPDSGLSQSRLVEIATSIGAVSHNTARAFLQELLTYKFLAEIPTPHDKRLRLLDTTEASRKAMTGWFMGHMSCLDELDNGGRHARCAADGRIFRAAQPRAARRLIENPLWRYPAESINSFLQSELGGMILHEIISRIDDFTPRDGKVVVGPSSLAELAAQYFISVTNLRRMFRKAETSGLIGWPVTSEQRVLWLSAAFLDDYFLWQAQKFAALDEAYCWAVQNVAGDTTASPPDAAELSQHAGAAE</sequence>
<reference evidence="1" key="1">
    <citation type="journal article" date="2021" name="Microorganisms">
        <title>Phylogenomic Reconstruction and Metabolic Potential of the Genus Aminobacter.</title>
        <authorList>
            <person name="Artuso I."/>
            <person name="Turrini P."/>
            <person name="Pirolo M."/>
            <person name="Lugli G.A."/>
            <person name="Ventura M."/>
            <person name="Visca P."/>
        </authorList>
    </citation>
    <scope>NUCLEOTIDE SEQUENCE</scope>
    <source>
        <strain evidence="1">LMG 26462</strain>
    </source>
</reference>
<gene>
    <name evidence="1" type="ORF">J1C56_18180</name>
</gene>
<comment type="caution">
    <text evidence="1">The sequence shown here is derived from an EMBL/GenBank/DDBJ whole genome shotgun (WGS) entry which is preliminary data.</text>
</comment>
<protein>
    <submittedName>
        <fullName evidence="1">Uncharacterized protein</fullName>
    </submittedName>
</protein>
<dbReference type="Proteomes" id="UP001138921">
    <property type="component" value="Unassembled WGS sequence"/>
</dbReference>
<dbReference type="AlphaFoldDB" id="A0A9X1ACR8"/>
<keyword evidence="2" id="KW-1185">Reference proteome</keyword>
<dbReference type="RefSeq" id="WP_214391473.1">
    <property type="nucleotide sequence ID" value="NZ_JAFLWW010000005.1"/>
</dbReference>
<proteinExistence type="predicted"/>